<protein>
    <submittedName>
        <fullName evidence="2">Uncharacterized protein</fullName>
    </submittedName>
</protein>
<dbReference type="EMBL" id="CP036200">
    <property type="protein sequence ID" value="QBF83006.1"/>
    <property type="molecule type" value="Genomic_DNA"/>
</dbReference>
<keyword evidence="1" id="KW-0732">Signal</keyword>
<dbReference type="OrthoDB" id="1437799at2"/>
<dbReference type="RefSeq" id="WP_130599699.1">
    <property type="nucleotide sequence ID" value="NZ_CP036200.1"/>
</dbReference>
<feature type="chain" id="PRO_5019289339" evidence="1">
    <location>
        <begin position="24"/>
        <end position="124"/>
    </location>
</feature>
<gene>
    <name evidence="2" type="ORF">EXU30_10105</name>
</gene>
<proteinExistence type="predicted"/>
<dbReference type="KEGG" id="smai:EXU30_10105"/>
<dbReference type="AlphaFoldDB" id="A0A411PHC6"/>
<reference evidence="2 3" key="1">
    <citation type="submission" date="2019-02" db="EMBL/GenBank/DDBJ databases">
        <title>Shewanella sp. D4-2 isolated from Dokdo Island.</title>
        <authorList>
            <person name="Baek K."/>
        </authorList>
    </citation>
    <scope>NUCLEOTIDE SEQUENCE [LARGE SCALE GENOMIC DNA]</scope>
    <source>
        <strain evidence="2 3">D4-2</strain>
    </source>
</reference>
<keyword evidence="3" id="KW-1185">Reference proteome</keyword>
<evidence type="ECO:0000313" key="2">
    <source>
        <dbReference type="EMBL" id="QBF83006.1"/>
    </source>
</evidence>
<feature type="signal peptide" evidence="1">
    <location>
        <begin position="1"/>
        <end position="23"/>
    </location>
</feature>
<accession>A0A411PHC6</accession>
<organism evidence="2 3">
    <name type="scientific">Shewanella maritima</name>
    <dbReference type="NCBI Taxonomy" id="2520507"/>
    <lineage>
        <taxon>Bacteria</taxon>
        <taxon>Pseudomonadati</taxon>
        <taxon>Pseudomonadota</taxon>
        <taxon>Gammaproteobacteria</taxon>
        <taxon>Alteromonadales</taxon>
        <taxon>Shewanellaceae</taxon>
        <taxon>Shewanella</taxon>
    </lineage>
</organism>
<sequence length="124" mass="13476">MKAITTLVAIAVFGFAQANYAHAQNATSTNMTAKTAEQYVEVGSMSPSCGNGGKTPYVKNKHSSKKIDIKLKVTYLYKGQQKVKVLPGNWRIAAGKTHKLTTRCTIPGPTSQKFSYSVHSATYM</sequence>
<evidence type="ECO:0000313" key="3">
    <source>
        <dbReference type="Proteomes" id="UP000291106"/>
    </source>
</evidence>
<name>A0A411PHC6_9GAMM</name>
<dbReference type="Proteomes" id="UP000291106">
    <property type="component" value="Chromosome"/>
</dbReference>
<evidence type="ECO:0000256" key="1">
    <source>
        <dbReference type="SAM" id="SignalP"/>
    </source>
</evidence>